<feature type="non-terminal residue" evidence="1">
    <location>
        <position position="1"/>
    </location>
</feature>
<gene>
    <name evidence="1" type="ORF">S03H2_71225</name>
</gene>
<reference evidence="1" key="1">
    <citation type="journal article" date="2014" name="Front. Microbiol.">
        <title>High frequency of phylogenetically diverse reductive dehalogenase-homologous genes in deep subseafloor sedimentary metagenomes.</title>
        <authorList>
            <person name="Kawai M."/>
            <person name="Futagami T."/>
            <person name="Toyoda A."/>
            <person name="Takaki Y."/>
            <person name="Nishi S."/>
            <person name="Hori S."/>
            <person name="Arai W."/>
            <person name="Tsubouchi T."/>
            <person name="Morono Y."/>
            <person name="Uchiyama I."/>
            <person name="Ito T."/>
            <person name="Fujiyama A."/>
            <person name="Inagaki F."/>
            <person name="Takami H."/>
        </authorList>
    </citation>
    <scope>NUCLEOTIDE SEQUENCE</scope>
    <source>
        <strain evidence="1">Expedition CK06-06</strain>
    </source>
</reference>
<sequence>REDSDQDLAFDVEADKVITYFSDPATGDTLVKGFSVSASDPYPDVGSDSYELVELSEISPLWEAGGLLAQRDANDRRIFTYLDKDGDGQVDESTNDPLGQ</sequence>
<comment type="caution">
    <text evidence="1">The sequence shown here is derived from an EMBL/GenBank/DDBJ whole genome shotgun (WGS) entry which is preliminary data.</text>
</comment>
<dbReference type="AlphaFoldDB" id="X1L3H6"/>
<organism evidence="1">
    <name type="scientific">marine sediment metagenome</name>
    <dbReference type="NCBI Taxonomy" id="412755"/>
    <lineage>
        <taxon>unclassified sequences</taxon>
        <taxon>metagenomes</taxon>
        <taxon>ecological metagenomes</taxon>
    </lineage>
</organism>
<proteinExistence type="predicted"/>
<accession>X1L3H6</accession>
<protein>
    <submittedName>
        <fullName evidence="1">Uncharacterized protein</fullName>
    </submittedName>
</protein>
<dbReference type="EMBL" id="BARU01047584">
    <property type="protein sequence ID" value="GAI00446.1"/>
    <property type="molecule type" value="Genomic_DNA"/>
</dbReference>
<name>X1L3H6_9ZZZZ</name>
<feature type="non-terminal residue" evidence="1">
    <location>
        <position position="100"/>
    </location>
</feature>
<evidence type="ECO:0000313" key="1">
    <source>
        <dbReference type="EMBL" id="GAI00446.1"/>
    </source>
</evidence>